<dbReference type="PANTHER" id="PTHR43072">
    <property type="entry name" value="N-ACETYLTRANSFERASE"/>
    <property type="match status" value="1"/>
</dbReference>
<dbReference type="Gene3D" id="3.40.630.30">
    <property type="match status" value="1"/>
</dbReference>
<dbReference type="PANTHER" id="PTHR43072:SF23">
    <property type="entry name" value="UPF0039 PROTEIN C11D3.02C"/>
    <property type="match status" value="1"/>
</dbReference>
<dbReference type="EMBL" id="RBLC01000002">
    <property type="protein sequence ID" value="RKS23237.1"/>
    <property type="molecule type" value="Genomic_DNA"/>
</dbReference>
<organism evidence="4 5">
    <name type="scientific">Flavobacterium endophyticum</name>
    <dbReference type="NCBI Taxonomy" id="1540163"/>
    <lineage>
        <taxon>Bacteria</taxon>
        <taxon>Pseudomonadati</taxon>
        <taxon>Bacteroidota</taxon>
        <taxon>Flavobacteriia</taxon>
        <taxon>Flavobacteriales</taxon>
        <taxon>Flavobacteriaceae</taxon>
        <taxon>Flavobacterium</taxon>
    </lineage>
</organism>
<dbReference type="AlphaFoldDB" id="A0A495MB68"/>
<evidence type="ECO:0000313" key="4">
    <source>
        <dbReference type="EMBL" id="RKS23237.1"/>
    </source>
</evidence>
<gene>
    <name evidence="4" type="ORF">CLV94_2142</name>
</gene>
<dbReference type="GO" id="GO:0016747">
    <property type="term" value="F:acyltransferase activity, transferring groups other than amino-acyl groups"/>
    <property type="evidence" value="ECO:0007669"/>
    <property type="project" value="InterPro"/>
</dbReference>
<reference evidence="4 5" key="1">
    <citation type="submission" date="2018-10" db="EMBL/GenBank/DDBJ databases">
        <title>Genomic Encyclopedia of Archaeal and Bacterial Type Strains, Phase II (KMG-II): from individual species to whole genera.</title>
        <authorList>
            <person name="Goeker M."/>
        </authorList>
    </citation>
    <scope>NUCLEOTIDE SEQUENCE [LARGE SCALE GENOMIC DNA]</scope>
    <source>
        <strain evidence="4 5">DSM 29537</strain>
    </source>
</reference>
<dbReference type="Pfam" id="PF13420">
    <property type="entry name" value="Acetyltransf_4"/>
    <property type="match status" value="1"/>
</dbReference>
<dbReference type="RefSeq" id="WP_121376623.1">
    <property type="nucleotide sequence ID" value="NZ_RBLC01000002.1"/>
</dbReference>
<dbReference type="InterPro" id="IPR000182">
    <property type="entry name" value="GNAT_dom"/>
</dbReference>
<proteinExistence type="predicted"/>
<protein>
    <submittedName>
        <fullName evidence="4">Phosphinothricin acetyltransferase</fullName>
    </submittedName>
</protein>
<evidence type="ECO:0000256" key="1">
    <source>
        <dbReference type="ARBA" id="ARBA00022679"/>
    </source>
</evidence>
<evidence type="ECO:0000256" key="2">
    <source>
        <dbReference type="ARBA" id="ARBA00023315"/>
    </source>
</evidence>
<keyword evidence="1 4" id="KW-0808">Transferase</keyword>
<evidence type="ECO:0000313" key="5">
    <source>
        <dbReference type="Proteomes" id="UP000277579"/>
    </source>
</evidence>
<name>A0A495MB68_9FLAO</name>
<comment type="caution">
    <text evidence="4">The sequence shown here is derived from an EMBL/GenBank/DDBJ whole genome shotgun (WGS) entry which is preliminary data.</text>
</comment>
<dbReference type="PROSITE" id="PS51186">
    <property type="entry name" value="GNAT"/>
    <property type="match status" value="1"/>
</dbReference>
<dbReference type="OrthoDB" id="9799096at2"/>
<accession>A0A495MB68</accession>
<feature type="domain" description="N-acetyltransferase" evidence="3">
    <location>
        <begin position="3"/>
        <end position="157"/>
    </location>
</feature>
<sequence>MKSRIRPARIEDIEGILEIVNDAILNTTAIYDYDVRTLNDQLTWFEEKQAHGFPILVAVDEKENVLGFGTYGDFRVKIGYKFTVEHSVYVKDGLSGKGIGKQILSELIDTAKTQKLHTMIGLIDAENVGSITFHEKFGFEKSGVLREAGYKFEKWLDVQLMQLILK</sequence>
<evidence type="ECO:0000259" key="3">
    <source>
        <dbReference type="PROSITE" id="PS51186"/>
    </source>
</evidence>
<keyword evidence="2" id="KW-0012">Acyltransferase</keyword>
<dbReference type="SUPFAM" id="SSF55729">
    <property type="entry name" value="Acyl-CoA N-acyltransferases (Nat)"/>
    <property type="match status" value="1"/>
</dbReference>
<dbReference type="InterPro" id="IPR016181">
    <property type="entry name" value="Acyl_CoA_acyltransferase"/>
</dbReference>
<dbReference type="CDD" id="cd04301">
    <property type="entry name" value="NAT_SF"/>
    <property type="match status" value="1"/>
</dbReference>
<keyword evidence="5" id="KW-1185">Reference proteome</keyword>
<dbReference type="Proteomes" id="UP000277579">
    <property type="component" value="Unassembled WGS sequence"/>
</dbReference>